<gene>
    <name evidence="1" type="ORF">AFM18_17375</name>
</gene>
<dbReference type="RefSeq" id="WP_050448165.1">
    <property type="nucleotide sequence ID" value="NZ_LGVG01000022.1"/>
</dbReference>
<organism evidence="1 2">
    <name type="scientific">Achromobacter spanius</name>
    <dbReference type="NCBI Taxonomy" id="217203"/>
    <lineage>
        <taxon>Bacteria</taxon>
        <taxon>Pseudomonadati</taxon>
        <taxon>Pseudomonadota</taxon>
        <taxon>Betaproteobacteria</taxon>
        <taxon>Burkholderiales</taxon>
        <taxon>Alcaligenaceae</taxon>
        <taxon>Achromobacter</taxon>
    </lineage>
</organism>
<accession>A0AAW3I148</accession>
<evidence type="ECO:0000313" key="2">
    <source>
        <dbReference type="Proteomes" id="UP000037511"/>
    </source>
</evidence>
<dbReference type="Proteomes" id="UP000037511">
    <property type="component" value="Unassembled WGS sequence"/>
</dbReference>
<evidence type="ECO:0000313" key="1">
    <source>
        <dbReference type="EMBL" id="KNE26479.1"/>
    </source>
</evidence>
<name>A0AAW3I148_9BURK</name>
<protein>
    <submittedName>
        <fullName evidence="1">Uncharacterized protein</fullName>
    </submittedName>
</protein>
<sequence>MSATNLPAIAASLYKAGITGDPTAILARELELFEVEFEALECMQESELRSADWAVLALARALGRISPVLIDEYLGLGDTVSEAIVQRLLSEQLLQRDGAEPAQADVGLLALAKRFLTWGLSIGAAPAPPTSPRARKLHASRALESPLCYLSDLGNMALERRAIPQRRVHKARLVFLAEPLLFIKVEDDRQQRYTARHRTVPLPPEEVPPSLRTLDSSLSLPADRRMAACGIGTDVAGLTGQLVGIVPGSQWEVRRLGRRVDGQYQTQTATLVLAAFHAMPDELRWHTFLQQGGKVQAYPQIDAAQLIDARARRPAGLLAAVHSELPLPASILLRDDGAYEVPCDGRQMASMLGEGDRPCDSLLQARLESWHAGLRVHATPADCEAAHHAFYALLSRSDAALRRHFDATCATVAGSLAAYWGRNDYDLPSADEAAVNLWPQIELRAALCMRRLQRDLVSSYAEEQPA</sequence>
<dbReference type="EMBL" id="LGVG01000022">
    <property type="protein sequence ID" value="KNE26479.1"/>
    <property type="molecule type" value="Genomic_DNA"/>
</dbReference>
<proteinExistence type="predicted"/>
<reference evidence="1 2" key="1">
    <citation type="submission" date="2015-07" db="EMBL/GenBank/DDBJ databases">
        <title>Draft genome of Achromobacter spanius.</title>
        <authorList>
            <person name="Wang X."/>
        </authorList>
    </citation>
    <scope>NUCLEOTIDE SEQUENCE [LARGE SCALE GENOMIC DNA]</scope>
    <source>
        <strain evidence="1 2">CGMCC9173</strain>
    </source>
</reference>
<comment type="caution">
    <text evidence="1">The sequence shown here is derived from an EMBL/GenBank/DDBJ whole genome shotgun (WGS) entry which is preliminary data.</text>
</comment>
<dbReference type="AlphaFoldDB" id="A0AAW3I148"/>